<gene>
    <name evidence="1" type="ORF">CEXT_377931</name>
</gene>
<comment type="caution">
    <text evidence="1">The sequence shown here is derived from an EMBL/GenBank/DDBJ whole genome shotgun (WGS) entry which is preliminary data.</text>
</comment>
<dbReference type="Proteomes" id="UP001054945">
    <property type="component" value="Unassembled WGS sequence"/>
</dbReference>
<keyword evidence="2" id="KW-1185">Reference proteome</keyword>
<protein>
    <submittedName>
        <fullName evidence="1">Uncharacterized protein</fullName>
    </submittedName>
</protein>
<dbReference type="EMBL" id="BPLR01016800">
    <property type="protein sequence ID" value="GIY86465.1"/>
    <property type="molecule type" value="Genomic_DNA"/>
</dbReference>
<accession>A0AAV4WX02</accession>
<sequence length="75" mass="8270">MATQWLNPRIGSTLDRRVKSHVNDQESIYPHPTLSMSCPVSLTSVQGPTPCFQPRGCPKPISIMAFSQPLCSRSV</sequence>
<name>A0AAV4WX02_CAEEX</name>
<organism evidence="1 2">
    <name type="scientific">Caerostris extrusa</name>
    <name type="common">Bark spider</name>
    <name type="synonym">Caerostris bankana</name>
    <dbReference type="NCBI Taxonomy" id="172846"/>
    <lineage>
        <taxon>Eukaryota</taxon>
        <taxon>Metazoa</taxon>
        <taxon>Ecdysozoa</taxon>
        <taxon>Arthropoda</taxon>
        <taxon>Chelicerata</taxon>
        <taxon>Arachnida</taxon>
        <taxon>Araneae</taxon>
        <taxon>Araneomorphae</taxon>
        <taxon>Entelegynae</taxon>
        <taxon>Araneoidea</taxon>
        <taxon>Araneidae</taxon>
        <taxon>Caerostris</taxon>
    </lineage>
</organism>
<evidence type="ECO:0000313" key="1">
    <source>
        <dbReference type="EMBL" id="GIY86465.1"/>
    </source>
</evidence>
<evidence type="ECO:0000313" key="2">
    <source>
        <dbReference type="Proteomes" id="UP001054945"/>
    </source>
</evidence>
<reference evidence="1 2" key="1">
    <citation type="submission" date="2021-06" db="EMBL/GenBank/DDBJ databases">
        <title>Caerostris extrusa draft genome.</title>
        <authorList>
            <person name="Kono N."/>
            <person name="Arakawa K."/>
        </authorList>
    </citation>
    <scope>NUCLEOTIDE SEQUENCE [LARGE SCALE GENOMIC DNA]</scope>
</reference>
<proteinExistence type="predicted"/>
<dbReference type="AlphaFoldDB" id="A0AAV4WX02"/>